<gene>
    <name evidence="2" type="ORF">ACFSTG_03380</name>
</gene>
<keyword evidence="3" id="KW-1185">Reference proteome</keyword>
<comment type="caution">
    <text evidence="2">The sequence shown here is derived from an EMBL/GenBank/DDBJ whole genome shotgun (WGS) entry which is preliminary data.</text>
</comment>
<sequence length="191" mass="21596">MKQKIILLMIFFGITATTVNGQVEHTNGHASHTMKAKTSKKSLSPHTMTMAMIDGAHVHIDYSAPGVRDRVIFGGLVGFDRVWQAGAHNATWLQTDKDLVFSGKVLPAGKYGFFLIPGKQEWTVIFNFRWDQHGKDEYNETEDVLRLTVKPVDLKEVQEVLTYEVNKTGDKSGEIVFSWEKKKLDLPFTVK</sequence>
<proteinExistence type="predicted"/>
<organism evidence="2 3">
    <name type="scientific">Salinimicrobium flavum</name>
    <dbReference type="NCBI Taxonomy" id="1737065"/>
    <lineage>
        <taxon>Bacteria</taxon>
        <taxon>Pseudomonadati</taxon>
        <taxon>Bacteroidota</taxon>
        <taxon>Flavobacteriia</taxon>
        <taxon>Flavobacteriales</taxon>
        <taxon>Flavobacteriaceae</taxon>
        <taxon>Salinimicrobium</taxon>
    </lineage>
</organism>
<reference evidence="3" key="1">
    <citation type="journal article" date="2019" name="Int. J. Syst. Evol. Microbiol.">
        <title>The Global Catalogue of Microorganisms (GCM) 10K type strain sequencing project: providing services to taxonomists for standard genome sequencing and annotation.</title>
        <authorList>
            <consortium name="The Broad Institute Genomics Platform"/>
            <consortium name="The Broad Institute Genome Sequencing Center for Infectious Disease"/>
            <person name="Wu L."/>
            <person name="Ma J."/>
        </authorList>
    </citation>
    <scope>NUCLEOTIDE SEQUENCE [LARGE SCALE GENOMIC DNA]</scope>
    <source>
        <strain evidence="3">KCTC 42585</strain>
    </source>
</reference>
<evidence type="ECO:0000313" key="2">
    <source>
        <dbReference type="EMBL" id="MFD2516923.1"/>
    </source>
</evidence>
<dbReference type="Pfam" id="PF11138">
    <property type="entry name" value="DUF2911"/>
    <property type="match status" value="1"/>
</dbReference>
<feature type="chain" id="PRO_5045655125" evidence="1">
    <location>
        <begin position="22"/>
        <end position="191"/>
    </location>
</feature>
<evidence type="ECO:0000256" key="1">
    <source>
        <dbReference type="SAM" id="SignalP"/>
    </source>
</evidence>
<dbReference type="EMBL" id="JBHULT010000006">
    <property type="protein sequence ID" value="MFD2516923.1"/>
    <property type="molecule type" value="Genomic_DNA"/>
</dbReference>
<dbReference type="InterPro" id="IPR021314">
    <property type="entry name" value="DUF2911"/>
</dbReference>
<protein>
    <submittedName>
        <fullName evidence="2">DUF2911 domain-containing protein</fullName>
    </submittedName>
</protein>
<accession>A0ABW5IU65</accession>
<dbReference type="RefSeq" id="WP_380748476.1">
    <property type="nucleotide sequence ID" value="NZ_JBHULT010000006.1"/>
</dbReference>
<feature type="signal peptide" evidence="1">
    <location>
        <begin position="1"/>
        <end position="21"/>
    </location>
</feature>
<name>A0ABW5IU65_9FLAO</name>
<keyword evidence="1" id="KW-0732">Signal</keyword>
<evidence type="ECO:0000313" key="3">
    <source>
        <dbReference type="Proteomes" id="UP001597468"/>
    </source>
</evidence>
<dbReference type="Proteomes" id="UP001597468">
    <property type="component" value="Unassembled WGS sequence"/>
</dbReference>